<evidence type="ECO:0000313" key="3">
    <source>
        <dbReference type="Proteomes" id="UP000676310"/>
    </source>
</evidence>
<feature type="region of interest" description="Disordered" evidence="1">
    <location>
        <begin position="434"/>
        <end position="481"/>
    </location>
</feature>
<dbReference type="OrthoDB" id="3786084at2759"/>
<dbReference type="GeneID" id="67015835"/>
<dbReference type="PANTHER" id="PTHR48148:SF3">
    <property type="entry name" value="KERATINOCYTE PROLINE-RICH PROTEIN"/>
    <property type="match status" value="1"/>
</dbReference>
<feature type="region of interest" description="Disordered" evidence="1">
    <location>
        <begin position="165"/>
        <end position="198"/>
    </location>
</feature>
<dbReference type="RefSeq" id="XP_043167740.1">
    <property type="nucleotide sequence ID" value="XM_043311805.1"/>
</dbReference>
<dbReference type="PANTHER" id="PTHR48148">
    <property type="entry name" value="KERATINOCYTE PROLINE-RICH PROTEIN"/>
    <property type="match status" value="1"/>
</dbReference>
<sequence length="870" mass="95936">MPRRGPCRASLELVPGFLCQHTPQHDNHPNTSRQSHLASHHLLIVANYIATAFTMSTTTRRSTRRTAAAAATESSQPASRQSSQSASPAPEPAPKKKPGRKPKATKVESQTVTESQQTVTKSRVTSRANAAPAVTTTTTTSSRTTTAAKVPPVAKKLTRAARAELKAAGVEASPQRSLEQTRPAKQGRGTARQKVTSEKRKAVAAKLAATTVESSEDEAAADNEDGMGLFFTKSKHRFLYSNPPPEHAIDNEILKEKNAEQLREIYHLRERVSDTEARNQNLAEMLCQKDQHMVQYERENLRLRMENTRLHSSLQNLSRHSYCSPANVNYAEFDSELVGISESSPAQGVFVNGNEEALALLHKIESNAKETRHVEPSSNDNETFQDNNDVVMEHSPQQSVKRAFHEVSATPDRPVATPSNIFSRSFSAIKSRLFSSTPKPPPTPEVASPTVTKSLPPQDTITETLSLPPTPVGERVKTPRKRRAPTNMLMNLLLKGIDREDRQKAEEWAKQIIPELRNDLAFREKRKRLETPVLCKNLSNFPSAKPWETGFGDPLGDLDDEDEVPVWAVYLDIVAEEEEHAAKKHKKTHDVIMDDDEVPTIDEQFAASNSARASPNLFDSHGKSASIRDFHPRRSIDPSPMFSNSVSHNTGGNIFSELQGHDTAAEIREKDREILKSATKETTETAHTHNPTMGSFSVPDDDSDEENSTMGSETSDTEDTPIWTQPPPPAPVPAHAPLPAGSADDTPPTPARQQPADEIERQRQRLMKHTPAKPSRLREATYPSPSVLSEAGNESLLAATPAHLAASVANMASILDDMPVVEMIELDDECQAAFDELVNSEEYQQKLTAEWQPAILTYESDEEESSPTSP</sequence>
<evidence type="ECO:0000256" key="1">
    <source>
        <dbReference type="SAM" id="MobiDB-lite"/>
    </source>
</evidence>
<feature type="region of interest" description="Disordered" evidence="1">
    <location>
        <begin position="608"/>
        <end position="657"/>
    </location>
</feature>
<dbReference type="Proteomes" id="UP000676310">
    <property type="component" value="Unassembled WGS sequence"/>
</dbReference>
<protein>
    <submittedName>
        <fullName evidence="2">Uncharacterized protein</fullName>
    </submittedName>
</protein>
<evidence type="ECO:0000313" key="2">
    <source>
        <dbReference type="EMBL" id="CAG5156397.1"/>
    </source>
</evidence>
<keyword evidence="3" id="KW-1185">Reference proteome</keyword>
<proteinExistence type="predicted"/>
<dbReference type="EMBL" id="CAJRGZ010000017">
    <property type="protein sequence ID" value="CAG5156397.1"/>
    <property type="molecule type" value="Genomic_DNA"/>
</dbReference>
<feature type="compositionally biased region" description="Basic and acidic residues" evidence="1">
    <location>
        <begin position="620"/>
        <end position="636"/>
    </location>
</feature>
<accession>A0A8J2MZ01</accession>
<feature type="compositionally biased region" description="Polar residues" evidence="1">
    <location>
        <begin position="449"/>
        <end position="467"/>
    </location>
</feature>
<organism evidence="2 3">
    <name type="scientific">Alternaria atra</name>
    <dbReference type="NCBI Taxonomy" id="119953"/>
    <lineage>
        <taxon>Eukaryota</taxon>
        <taxon>Fungi</taxon>
        <taxon>Dikarya</taxon>
        <taxon>Ascomycota</taxon>
        <taxon>Pezizomycotina</taxon>
        <taxon>Dothideomycetes</taxon>
        <taxon>Pleosporomycetidae</taxon>
        <taxon>Pleosporales</taxon>
        <taxon>Pleosporineae</taxon>
        <taxon>Pleosporaceae</taxon>
        <taxon>Alternaria</taxon>
        <taxon>Alternaria sect. Ulocladioides</taxon>
    </lineage>
</organism>
<feature type="region of interest" description="Disordered" evidence="1">
    <location>
        <begin position="57"/>
        <end position="151"/>
    </location>
</feature>
<feature type="compositionally biased region" description="Low complexity" evidence="1">
    <location>
        <begin position="128"/>
        <end position="148"/>
    </location>
</feature>
<name>A0A8J2MZ01_9PLEO</name>
<feature type="compositionally biased region" description="Pro residues" evidence="1">
    <location>
        <begin position="724"/>
        <end position="736"/>
    </location>
</feature>
<feature type="compositionally biased region" description="Polar residues" evidence="1">
    <location>
        <begin position="641"/>
        <end position="653"/>
    </location>
</feature>
<dbReference type="AlphaFoldDB" id="A0A8J2MZ01"/>
<gene>
    <name evidence="2" type="ORF">ALTATR162_LOCUS4195</name>
</gene>
<feature type="compositionally biased region" description="Low complexity" evidence="1">
    <location>
        <begin position="57"/>
        <end position="88"/>
    </location>
</feature>
<reference evidence="2" key="1">
    <citation type="submission" date="2021-05" db="EMBL/GenBank/DDBJ databases">
        <authorList>
            <person name="Stam R."/>
        </authorList>
    </citation>
    <scope>NUCLEOTIDE SEQUENCE</scope>
    <source>
        <strain evidence="2">CS162</strain>
    </source>
</reference>
<feature type="compositionally biased region" description="Basic residues" evidence="1">
    <location>
        <begin position="95"/>
        <end position="104"/>
    </location>
</feature>
<feature type="region of interest" description="Disordered" evidence="1">
    <location>
        <begin position="680"/>
        <end position="788"/>
    </location>
</feature>
<feature type="compositionally biased region" description="Low complexity" evidence="1">
    <location>
        <begin position="107"/>
        <end position="120"/>
    </location>
</feature>
<comment type="caution">
    <text evidence="2">The sequence shown here is derived from an EMBL/GenBank/DDBJ whole genome shotgun (WGS) entry which is preliminary data.</text>
</comment>